<dbReference type="Pfam" id="PF16220">
    <property type="entry name" value="DUF4880"/>
    <property type="match status" value="1"/>
</dbReference>
<comment type="caution">
    <text evidence="5">The sequence shown here is derived from an EMBL/GenBank/DDBJ whole genome shotgun (WGS) entry which is preliminary data.</text>
</comment>
<dbReference type="AlphaFoldDB" id="A0A917C4W3"/>
<feature type="domain" description="FecR N-terminal" evidence="4">
    <location>
        <begin position="9"/>
        <end position="49"/>
    </location>
</feature>
<dbReference type="InterPro" id="IPR032623">
    <property type="entry name" value="FecR_N"/>
</dbReference>
<keyword evidence="2" id="KW-0472">Membrane</keyword>
<dbReference type="PIRSF" id="PIRSF018266">
    <property type="entry name" value="FecR"/>
    <property type="match status" value="1"/>
</dbReference>
<dbReference type="EMBL" id="BMCT01000004">
    <property type="protein sequence ID" value="GGF69124.1"/>
    <property type="molecule type" value="Genomic_DNA"/>
</dbReference>
<keyword evidence="2" id="KW-1133">Transmembrane helix</keyword>
<feature type="transmembrane region" description="Helical" evidence="2">
    <location>
        <begin position="102"/>
        <end position="122"/>
    </location>
</feature>
<feature type="domain" description="FecR protein" evidence="3">
    <location>
        <begin position="127"/>
        <end position="219"/>
    </location>
</feature>
<keyword evidence="2" id="KW-0812">Transmembrane</keyword>
<evidence type="ECO:0000259" key="4">
    <source>
        <dbReference type="Pfam" id="PF16220"/>
    </source>
</evidence>
<feature type="compositionally biased region" description="Basic residues" evidence="1">
    <location>
        <begin position="73"/>
        <end position="84"/>
    </location>
</feature>
<proteinExistence type="predicted"/>
<dbReference type="Proteomes" id="UP000606044">
    <property type="component" value="Unassembled WGS sequence"/>
</dbReference>
<evidence type="ECO:0000313" key="6">
    <source>
        <dbReference type="Proteomes" id="UP000606044"/>
    </source>
</evidence>
<dbReference type="InterPro" id="IPR012373">
    <property type="entry name" value="Ferrdict_sens_TM"/>
</dbReference>
<protein>
    <submittedName>
        <fullName evidence="5">Iron dicitrate transporter FecR</fullName>
    </submittedName>
</protein>
<reference evidence="5" key="1">
    <citation type="journal article" date="2014" name="Int. J. Syst. Evol. Microbiol.">
        <title>Complete genome sequence of Corynebacterium casei LMG S-19264T (=DSM 44701T), isolated from a smear-ripened cheese.</title>
        <authorList>
            <consortium name="US DOE Joint Genome Institute (JGI-PGF)"/>
            <person name="Walter F."/>
            <person name="Albersmeier A."/>
            <person name="Kalinowski J."/>
            <person name="Ruckert C."/>
        </authorList>
    </citation>
    <scope>NUCLEOTIDE SEQUENCE</scope>
    <source>
        <strain evidence="5">CCM 7897</strain>
    </source>
</reference>
<evidence type="ECO:0000259" key="3">
    <source>
        <dbReference type="Pfam" id="PF04773"/>
    </source>
</evidence>
<sequence>MIPTEEAAQAAADWLIRLRAAPDDDGQALRFETWLAAHPAHQAAFDQVCLAWNLLEEQPAGHIPAPLTARPAAPRRRAPQHGTRRPAPAQPAPPRRLRPWRVAALAAVAAGVLALALPGILLRMEADYITGTGETRVVQLADGSTVTLGAGSALAAHFSAGQRDVTLIAGEAFFDVAHDAARPFTVAGEDMRVRVLGTAFDMRIGSATADVALARGAVEASFGTGAAIQSRRMTPGDLLHYDTAQGTLTQERVAPDEIGAWREGRLVVVDATIGDVVERIRRYHPAWIALPDATLAAERVTGAYDLRHPDAALTALVEPFGGQVHTLSPYLRVIARL</sequence>
<organism evidence="5 6">
    <name type="scientific">Azorhizobium oxalatiphilum</name>
    <dbReference type="NCBI Taxonomy" id="980631"/>
    <lineage>
        <taxon>Bacteria</taxon>
        <taxon>Pseudomonadati</taxon>
        <taxon>Pseudomonadota</taxon>
        <taxon>Alphaproteobacteria</taxon>
        <taxon>Hyphomicrobiales</taxon>
        <taxon>Xanthobacteraceae</taxon>
        <taxon>Azorhizobium</taxon>
    </lineage>
</organism>
<keyword evidence="6" id="KW-1185">Reference proteome</keyword>
<dbReference type="InterPro" id="IPR006860">
    <property type="entry name" value="FecR"/>
</dbReference>
<dbReference type="GO" id="GO:0016989">
    <property type="term" value="F:sigma factor antagonist activity"/>
    <property type="evidence" value="ECO:0007669"/>
    <property type="project" value="TreeGrafter"/>
</dbReference>
<evidence type="ECO:0000256" key="2">
    <source>
        <dbReference type="SAM" id="Phobius"/>
    </source>
</evidence>
<dbReference type="Gene3D" id="2.60.120.1440">
    <property type="match status" value="1"/>
</dbReference>
<feature type="region of interest" description="Disordered" evidence="1">
    <location>
        <begin position="63"/>
        <end position="95"/>
    </location>
</feature>
<dbReference type="Pfam" id="PF04773">
    <property type="entry name" value="FecR"/>
    <property type="match status" value="1"/>
</dbReference>
<dbReference type="PANTHER" id="PTHR30273:SF2">
    <property type="entry name" value="PROTEIN FECR"/>
    <property type="match status" value="1"/>
</dbReference>
<evidence type="ECO:0000313" key="5">
    <source>
        <dbReference type="EMBL" id="GGF69124.1"/>
    </source>
</evidence>
<name>A0A917C4W3_9HYPH</name>
<dbReference type="RefSeq" id="WP_188580150.1">
    <property type="nucleotide sequence ID" value="NZ_BMCT01000004.1"/>
</dbReference>
<evidence type="ECO:0000256" key="1">
    <source>
        <dbReference type="SAM" id="MobiDB-lite"/>
    </source>
</evidence>
<accession>A0A917C4W3</accession>
<dbReference type="PANTHER" id="PTHR30273">
    <property type="entry name" value="PERIPLASMIC SIGNAL SENSOR AND SIGMA FACTOR ACTIVATOR FECR-RELATED"/>
    <property type="match status" value="1"/>
</dbReference>
<gene>
    <name evidence="5" type="primary">fecR</name>
    <name evidence="5" type="ORF">GCM10007301_31020</name>
</gene>
<reference evidence="5" key="2">
    <citation type="submission" date="2020-09" db="EMBL/GenBank/DDBJ databases">
        <authorList>
            <person name="Sun Q."/>
            <person name="Sedlacek I."/>
        </authorList>
    </citation>
    <scope>NUCLEOTIDE SEQUENCE</scope>
    <source>
        <strain evidence="5">CCM 7897</strain>
    </source>
</reference>